<sequence length="601" mass="64504">MLFDWLPPGFAFFLAAQGGGLFAFCFGLSLFCFWFISVAPVRGGTYFSLQRQRKVGKRKPLTPLTFRCPPLFVTGSGPKTRSSLAPLASVTQQSSAPASRFAPRRQAQHPTQPTVGFVRVSEAGEATAHSVPEQSHVSAHKQRASQTTSGYAEPTRTECVGGMDERCVTNEGNARAGLVLGRFRIKGKDGSLLASGVSPLSLLTFFAAAKKVSAAPHRGEANRPLRKQGKANAVGTPPNAVGKSNPKAKTESGVAIISALLVVALSAILVSGILWRQQVQIRRIENQRLLSQAQWISRGALDWTRLILRSEGDTSAGITYLGGVWGVPIAKTRLSDFLGQIGEVRASEGAATYLSGSIEDAQSKFNLRNLVSSPAPGVLQVNVEQVQAFQRLLMLLSLNSQLAKTAAVQIRDSLAQSATRFQTQTGTTSSTTAPVMGGAIGGNTFTDKPGIDDSDSNPDIAPLQMTSVDSLLDVPGFTPEMIARLRPFVTYLPTTTAVNMNTAPAEVIAAIVPEMNLSSAQALVARRQTVFFRNVGDVQLALTAVGIQSAVIDPSIFDVNTSYFFIHGRVDHERAEVDRTTLVYRDALTHTTRIVRVQDQL</sequence>
<evidence type="ECO:0000256" key="10">
    <source>
        <dbReference type="SAM" id="MobiDB-lite"/>
    </source>
</evidence>
<evidence type="ECO:0000313" key="15">
    <source>
        <dbReference type="Proteomes" id="UP000199706"/>
    </source>
</evidence>
<evidence type="ECO:0000256" key="8">
    <source>
        <dbReference type="ARBA" id="ARBA00022989"/>
    </source>
</evidence>
<evidence type="ECO:0000256" key="7">
    <source>
        <dbReference type="ARBA" id="ARBA00022927"/>
    </source>
</evidence>
<organism evidence="14 15">
    <name type="scientific">Paraburkholderia phenazinium</name>
    <dbReference type="NCBI Taxonomy" id="60549"/>
    <lineage>
        <taxon>Bacteria</taxon>
        <taxon>Pseudomonadati</taxon>
        <taxon>Pseudomonadota</taxon>
        <taxon>Betaproteobacteria</taxon>
        <taxon>Burkholderiales</taxon>
        <taxon>Burkholderiaceae</taxon>
        <taxon>Paraburkholderia</taxon>
    </lineage>
</organism>
<dbReference type="InterPro" id="IPR049179">
    <property type="entry name" value="T2SSK_SAM-like_2nd"/>
</dbReference>
<evidence type="ECO:0000259" key="12">
    <source>
        <dbReference type="Pfam" id="PF03934"/>
    </source>
</evidence>
<dbReference type="Gene3D" id="1.10.40.60">
    <property type="entry name" value="EpsJ-like"/>
    <property type="match status" value="1"/>
</dbReference>
<feature type="transmembrane region" description="Helical" evidence="11">
    <location>
        <begin position="20"/>
        <end position="49"/>
    </location>
</feature>
<evidence type="ECO:0000256" key="6">
    <source>
        <dbReference type="ARBA" id="ARBA00022692"/>
    </source>
</evidence>
<gene>
    <name evidence="14" type="ORF">SAMN05216466_101390</name>
</gene>
<comment type="similarity">
    <text evidence="2">Belongs to the GSP K family.</text>
</comment>
<keyword evidence="4" id="KW-1003">Cell membrane</keyword>
<keyword evidence="7" id="KW-0653">Protein transport</keyword>
<comment type="subcellular location">
    <subcellularLocation>
        <location evidence="1">Cell inner membrane</location>
    </subcellularLocation>
</comment>
<feature type="region of interest" description="Disordered" evidence="10">
    <location>
        <begin position="94"/>
        <end position="114"/>
    </location>
</feature>
<evidence type="ECO:0000256" key="5">
    <source>
        <dbReference type="ARBA" id="ARBA00022519"/>
    </source>
</evidence>
<evidence type="ECO:0000256" key="9">
    <source>
        <dbReference type="ARBA" id="ARBA00023136"/>
    </source>
</evidence>
<dbReference type="InterPro" id="IPR038072">
    <property type="entry name" value="GspK_central_sf"/>
</dbReference>
<evidence type="ECO:0000256" key="4">
    <source>
        <dbReference type="ARBA" id="ARBA00022475"/>
    </source>
</evidence>
<dbReference type="InterPro" id="IPR049031">
    <property type="entry name" value="T2SSK_SAM-like_1st"/>
</dbReference>
<dbReference type="GO" id="GO:0009306">
    <property type="term" value="P:protein secretion"/>
    <property type="evidence" value="ECO:0007669"/>
    <property type="project" value="InterPro"/>
</dbReference>
<evidence type="ECO:0000256" key="2">
    <source>
        <dbReference type="ARBA" id="ARBA00007246"/>
    </source>
</evidence>
<name>A0A1G7PQW5_9BURK</name>
<feature type="region of interest" description="Disordered" evidence="10">
    <location>
        <begin position="216"/>
        <end position="247"/>
    </location>
</feature>
<dbReference type="SUPFAM" id="SSF158544">
    <property type="entry name" value="GspK insert domain-like"/>
    <property type="match status" value="1"/>
</dbReference>
<dbReference type="Pfam" id="PF21687">
    <property type="entry name" value="T2SSK_1st"/>
    <property type="match status" value="1"/>
</dbReference>
<dbReference type="InterPro" id="IPR005628">
    <property type="entry name" value="GspK"/>
</dbReference>
<dbReference type="Proteomes" id="UP000199706">
    <property type="component" value="Unassembled WGS sequence"/>
</dbReference>
<dbReference type="AlphaFoldDB" id="A0A1G7PQW5"/>
<dbReference type="PANTHER" id="PTHR38831:SF1">
    <property type="entry name" value="TYPE II SECRETION SYSTEM PROTEIN K-RELATED"/>
    <property type="match status" value="1"/>
</dbReference>
<feature type="transmembrane region" description="Helical" evidence="11">
    <location>
        <begin position="254"/>
        <end position="275"/>
    </location>
</feature>
<reference evidence="14 15" key="1">
    <citation type="submission" date="2016-10" db="EMBL/GenBank/DDBJ databases">
        <authorList>
            <person name="de Groot N.N."/>
        </authorList>
    </citation>
    <scope>NUCLEOTIDE SEQUENCE [LARGE SCALE GENOMIC DNA]</scope>
    <source>
        <strain evidence="14 15">LMG 2247</strain>
    </source>
</reference>
<dbReference type="NCBIfam" id="NF037980">
    <property type="entry name" value="T2SS_GspK"/>
    <property type="match status" value="1"/>
</dbReference>
<feature type="domain" description="T2SS protein K first SAM-like" evidence="13">
    <location>
        <begin position="363"/>
        <end position="493"/>
    </location>
</feature>
<keyword evidence="3" id="KW-0813">Transport</keyword>
<keyword evidence="9 11" id="KW-0472">Membrane</keyword>
<evidence type="ECO:0000313" key="14">
    <source>
        <dbReference type="EMBL" id="SDF87999.1"/>
    </source>
</evidence>
<keyword evidence="8 11" id="KW-1133">Transmembrane helix</keyword>
<dbReference type="Pfam" id="PF03934">
    <property type="entry name" value="T2SSK"/>
    <property type="match status" value="1"/>
</dbReference>
<protein>
    <submittedName>
        <fullName evidence="14">General secretion pathway protein K</fullName>
    </submittedName>
</protein>
<dbReference type="EMBL" id="FNCJ01000001">
    <property type="protein sequence ID" value="SDF87999.1"/>
    <property type="molecule type" value="Genomic_DNA"/>
</dbReference>
<evidence type="ECO:0000256" key="1">
    <source>
        <dbReference type="ARBA" id="ARBA00004533"/>
    </source>
</evidence>
<accession>A0A1G7PQW5</accession>
<feature type="domain" description="T2SS protein K second SAM-like" evidence="12">
    <location>
        <begin position="498"/>
        <end position="548"/>
    </location>
</feature>
<dbReference type="GO" id="GO:0005886">
    <property type="term" value="C:plasma membrane"/>
    <property type="evidence" value="ECO:0007669"/>
    <property type="project" value="UniProtKB-SubCell"/>
</dbReference>
<feature type="region of interest" description="Disordered" evidence="10">
    <location>
        <begin position="126"/>
        <end position="156"/>
    </location>
</feature>
<keyword evidence="6 11" id="KW-0812">Transmembrane</keyword>
<proteinExistence type="inferred from homology"/>
<dbReference type="PANTHER" id="PTHR38831">
    <property type="entry name" value="TYPE II SECRETION SYSTEM PROTEIN K"/>
    <property type="match status" value="1"/>
</dbReference>
<evidence type="ECO:0000256" key="11">
    <source>
        <dbReference type="SAM" id="Phobius"/>
    </source>
</evidence>
<evidence type="ECO:0000259" key="13">
    <source>
        <dbReference type="Pfam" id="PF21687"/>
    </source>
</evidence>
<evidence type="ECO:0000256" key="3">
    <source>
        <dbReference type="ARBA" id="ARBA00022448"/>
    </source>
</evidence>
<keyword evidence="5" id="KW-0997">Cell inner membrane</keyword>